<dbReference type="OrthoDB" id="2675099at2759"/>
<gene>
    <name evidence="5" type="ORF">JAAARDRAFT_201171</name>
</gene>
<accession>A0A067PF09</accession>
<dbReference type="Gene3D" id="3.50.50.60">
    <property type="entry name" value="FAD/NAD(P)-binding domain"/>
    <property type="match status" value="1"/>
</dbReference>
<proteinExistence type="predicted"/>
<dbReference type="HOGENOM" id="CLU_2236983_0_0_1"/>
<dbReference type="Gene3D" id="3.30.9.10">
    <property type="entry name" value="D-Amino Acid Oxidase, subunit A, domain 2"/>
    <property type="match status" value="1"/>
</dbReference>
<dbReference type="AlphaFoldDB" id="A0A067PF09"/>
<dbReference type="InParanoid" id="A0A067PF09"/>
<dbReference type="Proteomes" id="UP000027265">
    <property type="component" value="Unassembled WGS sequence"/>
</dbReference>
<protein>
    <recommendedName>
        <fullName evidence="4">FAD-binding domain-containing protein</fullName>
    </recommendedName>
</protein>
<name>A0A067PF09_9AGAM</name>
<dbReference type="GO" id="GO:0016491">
    <property type="term" value="F:oxidoreductase activity"/>
    <property type="evidence" value="ECO:0007669"/>
    <property type="project" value="UniProtKB-KW"/>
</dbReference>
<reference evidence="6" key="1">
    <citation type="journal article" date="2014" name="Proc. Natl. Acad. Sci. U.S.A.">
        <title>Extensive sampling of basidiomycete genomes demonstrates inadequacy of the white-rot/brown-rot paradigm for wood decay fungi.</title>
        <authorList>
            <person name="Riley R."/>
            <person name="Salamov A.A."/>
            <person name="Brown D.W."/>
            <person name="Nagy L.G."/>
            <person name="Floudas D."/>
            <person name="Held B.W."/>
            <person name="Levasseur A."/>
            <person name="Lombard V."/>
            <person name="Morin E."/>
            <person name="Otillar R."/>
            <person name="Lindquist E.A."/>
            <person name="Sun H."/>
            <person name="LaButti K.M."/>
            <person name="Schmutz J."/>
            <person name="Jabbour D."/>
            <person name="Luo H."/>
            <person name="Baker S.E."/>
            <person name="Pisabarro A.G."/>
            <person name="Walton J.D."/>
            <person name="Blanchette R.A."/>
            <person name="Henrissat B."/>
            <person name="Martin F."/>
            <person name="Cullen D."/>
            <person name="Hibbett D.S."/>
            <person name="Grigoriev I.V."/>
        </authorList>
    </citation>
    <scope>NUCLEOTIDE SEQUENCE [LARGE SCALE GENOMIC DNA]</scope>
    <source>
        <strain evidence="6">MUCL 33604</strain>
    </source>
</reference>
<keyword evidence="1" id="KW-0285">Flavoprotein</keyword>
<evidence type="ECO:0000259" key="4">
    <source>
        <dbReference type="Pfam" id="PF01494"/>
    </source>
</evidence>
<dbReference type="InterPro" id="IPR002938">
    <property type="entry name" value="FAD-bd"/>
</dbReference>
<dbReference type="GO" id="GO:0071949">
    <property type="term" value="F:FAD binding"/>
    <property type="evidence" value="ECO:0007669"/>
    <property type="project" value="InterPro"/>
</dbReference>
<dbReference type="EMBL" id="KL197821">
    <property type="protein sequence ID" value="KDQ49071.1"/>
    <property type="molecule type" value="Genomic_DNA"/>
</dbReference>
<evidence type="ECO:0000313" key="6">
    <source>
        <dbReference type="Proteomes" id="UP000027265"/>
    </source>
</evidence>
<sequence>MFLGEMQEDQLFWGEYWHIWGGLSTELVSIRSTEKAYTFWILRETDHTHHHSNIPVVKKFGEGRVFVAGDATHVHSLAAGGWVGRSRVSKYARHSRELGIHVEAV</sequence>
<keyword evidence="3" id="KW-0560">Oxidoreductase</keyword>
<evidence type="ECO:0000313" key="5">
    <source>
        <dbReference type="EMBL" id="KDQ49071.1"/>
    </source>
</evidence>
<organism evidence="5 6">
    <name type="scientific">Jaapia argillacea MUCL 33604</name>
    <dbReference type="NCBI Taxonomy" id="933084"/>
    <lineage>
        <taxon>Eukaryota</taxon>
        <taxon>Fungi</taxon>
        <taxon>Dikarya</taxon>
        <taxon>Basidiomycota</taxon>
        <taxon>Agaricomycotina</taxon>
        <taxon>Agaricomycetes</taxon>
        <taxon>Agaricomycetidae</taxon>
        <taxon>Jaapiales</taxon>
        <taxon>Jaapiaceae</taxon>
        <taxon>Jaapia</taxon>
    </lineage>
</organism>
<keyword evidence="2" id="KW-0274">FAD</keyword>
<evidence type="ECO:0000256" key="3">
    <source>
        <dbReference type="ARBA" id="ARBA00023002"/>
    </source>
</evidence>
<keyword evidence="6" id="KW-1185">Reference proteome</keyword>
<dbReference type="InterPro" id="IPR036188">
    <property type="entry name" value="FAD/NAD-bd_sf"/>
</dbReference>
<evidence type="ECO:0000256" key="2">
    <source>
        <dbReference type="ARBA" id="ARBA00022827"/>
    </source>
</evidence>
<evidence type="ECO:0000256" key="1">
    <source>
        <dbReference type="ARBA" id="ARBA00022630"/>
    </source>
</evidence>
<feature type="domain" description="FAD-binding" evidence="4">
    <location>
        <begin position="48"/>
        <end position="80"/>
    </location>
</feature>
<dbReference type="Pfam" id="PF01494">
    <property type="entry name" value="FAD_binding_3"/>
    <property type="match status" value="1"/>
</dbReference>